<comment type="caution">
    <text evidence="10">The sequence shown here is derived from an EMBL/GenBank/DDBJ whole genome shotgun (WGS) entry which is preliminary data.</text>
</comment>
<evidence type="ECO:0000256" key="3">
    <source>
        <dbReference type="ARBA" id="ARBA00022763"/>
    </source>
</evidence>
<dbReference type="GO" id="GO:0030983">
    <property type="term" value="F:mismatched DNA binding"/>
    <property type="evidence" value="ECO:0007669"/>
    <property type="project" value="InterPro"/>
</dbReference>
<keyword evidence="3 7" id="KW-0227">DNA damage</keyword>
<dbReference type="SUPFAM" id="SSF53150">
    <property type="entry name" value="DNA repair protein MutS, domain II"/>
    <property type="match status" value="1"/>
</dbReference>
<dbReference type="GO" id="GO:0006298">
    <property type="term" value="P:mismatch repair"/>
    <property type="evidence" value="ECO:0007669"/>
    <property type="project" value="InterPro"/>
</dbReference>
<dbReference type="SMART" id="SM00534">
    <property type="entry name" value="MUTSac"/>
    <property type="match status" value="1"/>
</dbReference>
<dbReference type="InterPro" id="IPR045076">
    <property type="entry name" value="MutS"/>
</dbReference>
<dbReference type="PANTHER" id="PTHR11361">
    <property type="entry name" value="DNA MISMATCH REPAIR PROTEIN MUTS FAMILY MEMBER"/>
    <property type="match status" value="1"/>
</dbReference>
<dbReference type="Gene3D" id="3.40.50.300">
    <property type="entry name" value="P-loop containing nucleotide triphosphate hydrolases"/>
    <property type="match status" value="1"/>
</dbReference>
<evidence type="ECO:0000313" key="11">
    <source>
        <dbReference type="Proteomes" id="UP001190700"/>
    </source>
</evidence>
<gene>
    <name evidence="10" type="ORF">CYMTET_40645</name>
</gene>
<feature type="domain" description="DNA mismatch repair proteins mutS family" evidence="9">
    <location>
        <begin position="966"/>
        <end position="982"/>
    </location>
</feature>
<dbReference type="InterPro" id="IPR036187">
    <property type="entry name" value="DNA_mismatch_repair_MutS_sf"/>
</dbReference>
<dbReference type="Pfam" id="PF05190">
    <property type="entry name" value="MutS_IV"/>
    <property type="match status" value="1"/>
</dbReference>
<dbReference type="InterPro" id="IPR012337">
    <property type="entry name" value="RNaseH-like_sf"/>
</dbReference>
<dbReference type="GO" id="GO:0005829">
    <property type="term" value="C:cytosol"/>
    <property type="evidence" value="ECO:0007669"/>
    <property type="project" value="TreeGrafter"/>
</dbReference>
<dbReference type="InterPro" id="IPR007860">
    <property type="entry name" value="DNA_mmatch_repair_MutS_con_dom"/>
</dbReference>
<evidence type="ECO:0000313" key="10">
    <source>
        <dbReference type="EMBL" id="KAK3249949.1"/>
    </source>
</evidence>
<dbReference type="InterPro" id="IPR036397">
    <property type="entry name" value="RNaseH_sf"/>
</dbReference>
<dbReference type="InterPro" id="IPR000432">
    <property type="entry name" value="DNA_mismatch_repair_MutS_C"/>
</dbReference>
<dbReference type="Pfam" id="PF05188">
    <property type="entry name" value="MutS_II"/>
    <property type="match status" value="1"/>
</dbReference>
<dbReference type="EMBL" id="LGRX02027010">
    <property type="protein sequence ID" value="KAK3249949.1"/>
    <property type="molecule type" value="Genomic_DNA"/>
</dbReference>
<dbReference type="CDD" id="cd06127">
    <property type="entry name" value="DEDDh"/>
    <property type="match status" value="1"/>
</dbReference>
<dbReference type="Pfam" id="PF01624">
    <property type="entry name" value="MutS_I"/>
    <property type="match status" value="1"/>
</dbReference>
<dbReference type="NCBIfam" id="TIGR01070">
    <property type="entry name" value="mutS1"/>
    <property type="match status" value="1"/>
</dbReference>
<evidence type="ECO:0000256" key="7">
    <source>
        <dbReference type="RuleBase" id="RU003756"/>
    </source>
</evidence>
<dbReference type="GO" id="GO:0005524">
    <property type="term" value="F:ATP binding"/>
    <property type="evidence" value="ECO:0007669"/>
    <property type="project" value="UniProtKB-KW"/>
</dbReference>
<dbReference type="PROSITE" id="PS00486">
    <property type="entry name" value="DNA_MISMATCH_REPAIR_2"/>
    <property type="match status" value="1"/>
</dbReference>
<dbReference type="InterPro" id="IPR036678">
    <property type="entry name" value="MutS_con_dom_sf"/>
</dbReference>
<dbReference type="InterPro" id="IPR007861">
    <property type="entry name" value="DNA_mismatch_repair_MutS_clamp"/>
</dbReference>
<feature type="region of interest" description="Disordered" evidence="8">
    <location>
        <begin position="1085"/>
        <end position="1106"/>
    </location>
</feature>
<dbReference type="Pfam" id="PF00929">
    <property type="entry name" value="RNase_T"/>
    <property type="match status" value="1"/>
</dbReference>
<dbReference type="Pfam" id="PF00488">
    <property type="entry name" value="MutS_V"/>
    <property type="match status" value="1"/>
</dbReference>
<dbReference type="Gene3D" id="3.30.420.10">
    <property type="entry name" value="Ribonuclease H-like superfamily/Ribonuclease H"/>
    <property type="match status" value="1"/>
</dbReference>
<keyword evidence="4" id="KW-0067">ATP-binding</keyword>
<keyword evidence="5 7" id="KW-0238">DNA-binding</keyword>
<feature type="region of interest" description="Disordered" evidence="8">
    <location>
        <begin position="1133"/>
        <end position="1156"/>
    </location>
</feature>
<keyword evidence="6 7" id="KW-0234">DNA repair</keyword>
<dbReference type="PANTHER" id="PTHR11361:SF34">
    <property type="entry name" value="DNA MISMATCH REPAIR PROTEIN MSH1, MITOCHONDRIAL"/>
    <property type="match status" value="1"/>
</dbReference>
<evidence type="ECO:0000256" key="2">
    <source>
        <dbReference type="ARBA" id="ARBA00022741"/>
    </source>
</evidence>
<dbReference type="SMART" id="SM00479">
    <property type="entry name" value="EXOIII"/>
    <property type="match status" value="1"/>
</dbReference>
<accession>A0AAE0C916</accession>
<dbReference type="SMART" id="SM00533">
    <property type="entry name" value="MUTSd"/>
    <property type="match status" value="1"/>
</dbReference>
<reference evidence="10 11" key="1">
    <citation type="journal article" date="2015" name="Genome Biol. Evol.">
        <title>Comparative Genomics of a Bacterivorous Green Alga Reveals Evolutionary Causalities and Consequences of Phago-Mixotrophic Mode of Nutrition.</title>
        <authorList>
            <person name="Burns J.A."/>
            <person name="Paasch A."/>
            <person name="Narechania A."/>
            <person name="Kim E."/>
        </authorList>
    </citation>
    <scope>NUCLEOTIDE SEQUENCE [LARGE SCALE GENOMIC DNA]</scope>
    <source>
        <strain evidence="10 11">PLY_AMNH</strain>
    </source>
</reference>
<evidence type="ECO:0000256" key="8">
    <source>
        <dbReference type="SAM" id="MobiDB-lite"/>
    </source>
</evidence>
<evidence type="ECO:0000256" key="4">
    <source>
        <dbReference type="ARBA" id="ARBA00022840"/>
    </source>
</evidence>
<organism evidence="10 11">
    <name type="scientific">Cymbomonas tetramitiformis</name>
    <dbReference type="NCBI Taxonomy" id="36881"/>
    <lineage>
        <taxon>Eukaryota</taxon>
        <taxon>Viridiplantae</taxon>
        <taxon>Chlorophyta</taxon>
        <taxon>Pyramimonadophyceae</taxon>
        <taxon>Pyramimonadales</taxon>
        <taxon>Pyramimonadaceae</taxon>
        <taxon>Cymbomonas</taxon>
    </lineage>
</organism>
<dbReference type="Gene3D" id="3.30.420.110">
    <property type="entry name" value="MutS, connector domain"/>
    <property type="match status" value="1"/>
</dbReference>
<comment type="function">
    <text evidence="7">Component of the post-replicative DNA mismatch repair system (MMR).</text>
</comment>
<dbReference type="Proteomes" id="UP001190700">
    <property type="component" value="Unassembled WGS sequence"/>
</dbReference>
<evidence type="ECO:0000256" key="6">
    <source>
        <dbReference type="ARBA" id="ARBA00023204"/>
    </source>
</evidence>
<keyword evidence="11" id="KW-1185">Reference proteome</keyword>
<evidence type="ECO:0000256" key="5">
    <source>
        <dbReference type="ARBA" id="ARBA00023125"/>
    </source>
</evidence>
<keyword evidence="2 7" id="KW-0547">Nucleotide-binding</keyword>
<dbReference type="Gene3D" id="3.40.1170.10">
    <property type="entry name" value="DNA repair protein MutS, domain I"/>
    <property type="match status" value="1"/>
</dbReference>
<dbReference type="InterPro" id="IPR007696">
    <property type="entry name" value="DNA_mismatch_repair_MutS_core"/>
</dbReference>
<evidence type="ECO:0000259" key="9">
    <source>
        <dbReference type="PROSITE" id="PS00486"/>
    </source>
</evidence>
<sequence>MELALFDPLTGQTFSVLINPERPVSKKITEITGITNEMVNRPDVPPFSKVIEQMLCFCGDGEVCFVGHNAKSFDVPFLAAEFARVEKTLPSTWRFLDSLQIAKALEWDLHDSGRPDKLNQQALRRHFSLEALRRDPSCSIQAHRALDDAWVLSHILESMLAPLGSSASLELYMPMMFQMGSAGEKLGLPPGRVTRAQSQQQQGADAILDDGPGSMAVHLKDVKKHDLPEMMQHYITIKEKHPGSLLMYRVGEFYECFFEDAMRLGSTVDVQVTAKNVGKAVGKVPMSGVPARSIDEYLRRLVNAGCTVVVVDQLEAAGKTKGLVKRGVTRILTPGTLTEDALLDSCNNNYLASVIIKGKQPMHWGLAYADISTGEFAVTDGVGMPLLVEELGRLQPAEVLIPVPREEAGTFIKAGGTSVQLPEGLPNTFNYSLCKKRDFEESKAAQRLKDFFSLPVSLQALGCEERDLCVRAAGGLLAYVSDSHAGAVPPLNMLSTYSTSQHLRLDSAARRNLEVVESLRWGGVRGSLLSVLDTCQTRMGSRCLRRWLLEPLRDPAAIHVRQDAVQTLKDEHALRSAIQRELAVLSDFERITTHISKPTPPSPGHLIALSHSLRHIPSLGAMVADAPQCADKTLDSVLSRFHPLPSSIQELGESLTRAIGNRTSLEITSDDDDNMAPSTGAGLFTKGYDDELDQGLLDLKNDREWLRKVEERERTNTGIPELRVAYNKVLGYHISIPRNKAKRAKLPKEYEPQSSLKVELRYLTRELRDACHRILYNEEQVLARAQELLRDLGMAAARCAGSLRQVAGAVAELDVLASLAQTAVAEGYCRPTILPDQDAQGQPYSSNQLIIAGGRHPVVERSPTLKEAYVANDVALGKISPDESVELIVLTGPNASGKSCFMRQIALIQLLAQTGSFVPADSATLSICDRIFTRVGAVDDVAAGQSTFTVEMAETAEILAHATPRSLVLLDEVGRGTSSADGLAIARAIAEYLATRLHPRTIFATHYHELSELVGHLPGTVNFQVVVSRDEEGHVVFEHRVEPGAATASFGVQVARLAGLPAEVIMRAEALLEGDDGAAERCAHDAHDAGHSSNQKRPEEELPDGERLRVADPTEQIPVAPKANPAMQATSVRVTNQAEPKEEPSQPVRGTEQDGFSSSALGILEGHHTNVYLAAQVGSRGVGEPELCMRQESRGGGGADGSSEAVHMSGISFSSEQWSRLMRQVEEISDAIEAVQMEREGALVRRVGHLDAEQRRSVNVGWYKDDAIVSIRDVDIEGQFTGDKVILDSTQWYRLLMATEAVEAELAHLIK</sequence>
<dbReference type="Pfam" id="PF05192">
    <property type="entry name" value="MutS_III"/>
    <property type="match status" value="1"/>
</dbReference>
<dbReference type="GO" id="GO:0140664">
    <property type="term" value="F:ATP-dependent DNA damage sensor activity"/>
    <property type="evidence" value="ECO:0007669"/>
    <property type="project" value="InterPro"/>
</dbReference>
<dbReference type="SUPFAM" id="SSF48334">
    <property type="entry name" value="DNA repair protein MutS, domain III"/>
    <property type="match status" value="1"/>
</dbReference>
<dbReference type="NCBIfam" id="NF003810">
    <property type="entry name" value="PRK05399.1"/>
    <property type="match status" value="1"/>
</dbReference>
<dbReference type="SUPFAM" id="SSF55271">
    <property type="entry name" value="DNA repair protein MutS, domain I"/>
    <property type="match status" value="1"/>
</dbReference>
<dbReference type="Gene3D" id="1.10.1420.10">
    <property type="match status" value="2"/>
</dbReference>
<protein>
    <recommendedName>
        <fullName evidence="9">DNA mismatch repair proteins mutS family domain-containing protein</fullName>
    </recommendedName>
</protein>
<dbReference type="InterPro" id="IPR027417">
    <property type="entry name" value="P-loop_NTPase"/>
</dbReference>
<name>A0AAE0C916_9CHLO</name>
<dbReference type="InterPro" id="IPR005748">
    <property type="entry name" value="DNA_mismatch_repair_MutS"/>
</dbReference>
<proteinExistence type="inferred from homology"/>
<dbReference type="SUPFAM" id="SSF53098">
    <property type="entry name" value="Ribonuclease H-like"/>
    <property type="match status" value="1"/>
</dbReference>
<dbReference type="InterPro" id="IPR016151">
    <property type="entry name" value="DNA_mismatch_repair_MutS_N"/>
</dbReference>
<dbReference type="InterPro" id="IPR007695">
    <property type="entry name" value="DNA_mismatch_repair_MutS-lik_N"/>
</dbReference>
<evidence type="ECO:0000256" key="1">
    <source>
        <dbReference type="ARBA" id="ARBA00006271"/>
    </source>
</evidence>
<comment type="similarity">
    <text evidence="1 7">Belongs to the DNA mismatch repair MutS family.</text>
</comment>
<dbReference type="InterPro" id="IPR013520">
    <property type="entry name" value="Ribonucl_H"/>
</dbReference>
<dbReference type="SUPFAM" id="SSF52540">
    <property type="entry name" value="P-loop containing nucleoside triphosphate hydrolases"/>
    <property type="match status" value="1"/>
</dbReference>